<organism evidence="1 2">
    <name type="scientific">Pochonia chlamydosporia 170</name>
    <dbReference type="NCBI Taxonomy" id="1380566"/>
    <lineage>
        <taxon>Eukaryota</taxon>
        <taxon>Fungi</taxon>
        <taxon>Dikarya</taxon>
        <taxon>Ascomycota</taxon>
        <taxon>Pezizomycotina</taxon>
        <taxon>Sordariomycetes</taxon>
        <taxon>Hypocreomycetidae</taxon>
        <taxon>Hypocreales</taxon>
        <taxon>Clavicipitaceae</taxon>
        <taxon>Pochonia</taxon>
    </lineage>
</organism>
<evidence type="ECO:0000313" key="2">
    <source>
        <dbReference type="Proteomes" id="UP000078397"/>
    </source>
</evidence>
<keyword evidence="2" id="KW-1185">Reference proteome</keyword>
<gene>
    <name evidence="1" type="ORF">VFPPC_15447</name>
</gene>
<reference evidence="1 2" key="1">
    <citation type="journal article" date="2016" name="PLoS Pathog.">
        <title>Biosynthesis of antibiotic leucinostatins in bio-control fungus Purpureocillium lilacinum and their inhibition on phytophthora revealed by genome mining.</title>
        <authorList>
            <person name="Wang G."/>
            <person name="Liu Z."/>
            <person name="Lin R."/>
            <person name="Li E."/>
            <person name="Mao Z."/>
            <person name="Ling J."/>
            <person name="Yang Y."/>
            <person name="Yin W.B."/>
            <person name="Xie B."/>
        </authorList>
    </citation>
    <scope>NUCLEOTIDE SEQUENCE [LARGE SCALE GENOMIC DNA]</scope>
    <source>
        <strain evidence="1">170</strain>
    </source>
</reference>
<protein>
    <submittedName>
        <fullName evidence="1">Uncharacterized protein</fullName>
    </submittedName>
</protein>
<dbReference type="KEGG" id="pchm:VFPPC_15447"/>
<dbReference type="RefSeq" id="XP_018150418.1">
    <property type="nucleotide sequence ID" value="XM_018293200.1"/>
</dbReference>
<dbReference type="GeneID" id="28857194"/>
<proteinExistence type="predicted"/>
<comment type="caution">
    <text evidence="1">The sequence shown here is derived from an EMBL/GenBank/DDBJ whole genome shotgun (WGS) entry which is preliminary data.</text>
</comment>
<sequence length="136" mass="15241">MLGQDEELEVDWRREYVTMVVSMRAFVPASNNCHMEIIVCVVAIFAVVDLLSLHLVGIDNLPGDYAVHRCNRIGDGCGRRELFGGVLDEGWNWQSKNCGCGFSLAPRYVPASGLRKIMFFRCVLANAPRSIVHLKK</sequence>
<accession>A0A179G949</accession>
<name>A0A179G949_METCM</name>
<evidence type="ECO:0000313" key="1">
    <source>
        <dbReference type="EMBL" id="OAQ74335.1"/>
    </source>
</evidence>
<dbReference type="AlphaFoldDB" id="A0A179G949"/>
<dbReference type="Proteomes" id="UP000078397">
    <property type="component" value="Unassembled WGS sequence"/>
</dbReference>
<dbReference type="EMBL" id="LSBJ02000001">
    <property type="protein sequence ID" value="OAQ74335.1"/>
    <property type="molecule type" value="Genomic_DNA"/>
</dbReference>